<dbReference type="PROSITE" id="PS51779">
    <property type="entry name" value="POTRA"/>
    <property type="match status" value="1"/>
</dbReference>
<dbReference type="PANTHER" id="PTHR35851:SF1">
    <property type="entry name" value="CELL DIVISION PROTEIN FTSQ"/>
    <property type="match status" value="1"/>
</dbReference>
<keyword evidence="7 9" id="KW-0472">Membrane</keyword>
<dbReference type="GO" id="GO:0005886">
    <property type="term" value="C:plasma membrane"/>
    <property type="evidence" value="ECO:0007669"/>
    <property type="project" value="UniProtKB-SubCell"/>
</dbReference>
<dbReference type="STRING" id="439228.SAMN06295920_102403"/>
<evidence type="ECO:0000256" key="9">
    <source>
        <dbReference type="HAMAP-Rule" id="MF_00911"/>
    </source>
</evidence>
<keyword evidence="3 9" id="KW-0997">Cell inner membrane</keyword>
<dbReference type="GO" id="GO:0043093">
    <property type="term" value="P:FtsZ-dependent cytokinesis"/>
    <property type="evidence" value="ECO:0007669"/>
    <property type="project" value="UniProtKB-UniRule"/>
</dbReference>
<protein>
    <recommendedName>
        <fullName evidence="9">Cell division protein FtsQ</fullName>
    </recommendedName>
</protein>
<evidence type="ECO:0000256" key="3">
    <source>
        <dbReference type="ARBA" id="ARBA00022519"/>
    </source>
</evidence>
<keyword evidence="8 9" id="KW-0131">Cell cycle</keyword>
<dbReference type="InterPro" id="IPR026579">
    <property type="entry name" value="FtsQ"/>
</dbReference>
<comment type="similarity">
    <text evidence="9">Belongs to the FtsQ/DivIB family. FtsQ subfamily.</text>
</comment>
<evidence type="ECO:0000259" key="11">
    <source>
        <dbReference type="PROSITE" id="PS51779"/>
    </source>
</evidence>
<dbReference type="InterPro" id="IPR013685">
    <property type="entry name" value="POTRA_FtsQ_type"/>
</dbReference>
<keyword evidence="13" id="KW-1185">Reference proteome</keyword>
<feature type="region of interest" description="Disordered" evidence="10">
    <location>
        <begin position="1"/>
        <end position="27"/>
    </location>
</feature>
<dbReference type="InterPro" id="IPR005548">
    <property type="entry name" value="Cell_div_FtsQ/DivIB_C"/>
</dbReference>
<dbReference type="Gene3D" id="3.10.20.310">
    <property type="entry name" value="membrane protein fhac"/>
    <property type="match status" value="1"/>
</dbReference>
<dbReference type="Proteomes" id="UP000189818">
    <property type="component" value="Unassembled WGS sequence"/>
</dbReference>
<proteinExistence type="inferred from homology"/>
<dbReference type="GO" id="GO:0090529">
    <property type="term" value="P:cell septum assembly"/>
    <property type="evidence" value="ECO:0007669"/>
    <property type="project" value="InterPro"/>
</dbReference>
<keyword evidence="4 9" id="KW-0132">Cell division</keyword>
<dbReference type="Pfam" id="PF03799">
    <property type="entry name" value="FtsQ_DivIB_C"/>
    <property type="match status" value="1"/>
</dbReference>
<evidence type="ECO:0000256" key="4">
    <source>
        <dbReference type="ARBA" id="ARBA00022618"/>
    </source>
</evidence>
<dbReference type="AlphaFoldDB" id="A0A1T5B142"/>
<dbReference type="PANTHER" id="PTHR35851">
    <property type="entry name" value="CELL DIVISION PROTEIN FTSQ"/>
    <property type="match status" value="1"/>
</dbReference>
<dbReference type="InterPro" id="IPR045335">
    <property type="entry name" value="FtsQ_C_sf"/>
</dbReference>
<dbReference type="GO" id="GO:0032153">
    <property type="term" value="C:cell division site"/>
    <property type="evidence" value="ECO:0007669"/>
    <property type="project" value="UniProtKB-UniRule"/>
</dbReference>
<evidence type="ECO:0000256" key="2">
    <source>
        <dbReference type="ARBA" id="ARBA00022475"/>
    </source>
</evidence>
<sequence>MKAARARPVDRRPRAAPPAKRAPARRKPSIVARAIEQIPVSRETLRAAGNWTLGIAITGAIVAGLVAMGLPQMIGLMIADGIGDAGFKVRNVEILNRRQVDSGYVYDIAMRQQARPMPLVDLEGTRAELMKMGWIADARVSRRLPDTLVVDIVERVPAAIWQYQHRLALIDKDGVVIGPVDDRAMPDLPVVVGPGANRRATQLAQLMAAAPSLKPLITAASWQGDRRWDIIFQSGEKVMLPEGDQEAAKALAFFAQEDRRAGMLGKGLVSIDLRDPSRMVARMSREPGSRIEAPAPPLSAKSVT</sequence>
<evidence type="ECO:0000313" key="12">
    <source>
        <dbReference type="EMBL" id="SKB40966.1"/>
    </source>
</evidence>
<evidence type="ECO:0000256" key="10">
    <source>
        <dbReference type="SAM" id="MobiDB-lite"/>
    </source>
</evidence>
<gene>
    <name evidence="9" type="primary">ftsQ</name>
    <name evidence="12" type="ORF">SAMN06295920_102403</name>
</gene>
<reference evidence="13" key="1">
    <citation type="submission" date="2017-02" db="EMBL/GenBank/DDBJ databases">
        <authorList>
            <person name="Varghese N."/>
            <person name="Submissions S."/>
        </authorList>
    </citation>
    <scope>NUCLEOTIDE SEQUENCE [LARGE SCALE GENOMIC DNA]</scope>
    <source>
        <strain evidence="13">UM2</strain>
    </source>
</reference>
<evidence type="ECO:0000313" key="13">
    <source>
        <dbReference type="Proteomes" id="UP000189818"/>
    </source>
</evidence>
<dbReference type="EMBL" id="FUYM01000002">
    <property type="protein sequence ID" value="SKB40966.1"/>
    <property type="molecule type" value="Genomic_DNA"/>
</dbReference>
<keyword evidence="6 9" id="KW-1133">Transmembrane helix</keyword>
<dbReference type="HAMAP" id="MF_00911">
    <property type="entry name" value="FtsQ_subfam"/>
    <property type="match status" value="1"/>
</dbReference>
<dbReference type="Gene3D" id="3.40.50.11690">
    <property type="entry name" value="Cell division protein FtsQ/DivIB"/>
    <property type="match status" value="1"/>
</dbReference>
<keyword evidence="2 9" id="KW-1003">Cell membrane</keyword>
<dbReference type="RefSeq" id="WP_079647145.1">
    <property type="nucleotide sequence ID" value="NZ_FUYM01000002.1"/>
</dbReference>
<feature type="domain" description="POTRA" evidence="11">
    <location>
        <begin position="87"/>
        <end position="155"/>
    </location>
</feature>
<organism evidence="12 13">
    <name type="scientific">Rhizorhabdus histidinilytica</name>
    <dbReference type="NCBI Taxonomy" id="439228"/>
    <lineage>
        <taxon>Bacteria</taxon>
        <taxon>Pseudomonadati</taxon>
        <taxon>Pseudomonadota</taxon>
        <taxon>Alphaproteobacteria</taxon>
        <taxon>Sphingomonadales</taxon>
        <taxon>Sphingomonadaceae</taxon>
        <taxon>Rhizorhabdus</taxon>
    </lineage>
</organism>
<evidence type="ECO:0000256" key="5">
    <source>
        <dbReference type="ARBA" id="ARBA00022692"/>
    </source>
</evidence>
<dbReference type="Pfam" id="PF08478">
    <property type="entry name" value="POTRA_1"/>
    <property type="match status" value="1"/>
</dbReference>
<dbReference type="OrthoDB" id="9783091at2"/>
<comment type="subcellular location">
    <subcellularLocation>
        <location evidence="9">Cell inner membrane</location>
        <topology evidence="9">Single-pass type II membrane protein</topology>
    </subcellularLocation>
    <subcellularLocation>
        <location evidence="1">Membrane</location>
    </subcellularLocation>
    <text evidence="9">Localizes to the division septum.</text>
</comment>
<feature type="region of interest" description="Disordered" evidence="10">
    <location>
        <begin position="281"/>
        <end position="304"/>
    </location>
</feature>
<evidence type="ECO:0000256" key="1">
    <source>
        <dbReference type="ARBA" id="ARBA00004370"/>
    </source>
</evidence>
<evidence type="ECO:0000256" key="7">
    <source>
        <dbReference type="ARBA" id="ARBA00023136"/>
    </source>
</evidence>
<dbReference type="InterPro" id="IPR034746">
    <property type="entry name" value="POTRA"/>
</dbReference>
<evidence type="ECO:0000256" key="8">
    <source>
        <dbReference type="ARBA" id="ARBA00023306"/>
    </source>
</evidence>
<comment type="function">
    <text evidence="9">Essential cell division protein.</text>
</comment>
<accession>A0A1T5B142</accession>
<evidence type="ECO:0000256" key="6">
    <source>
        <dbReference type="ARBA" id="ARBA00022989"/>
    </source>
</evidence>
<feature type="transmembrane region" description="Helical" evidence="9">
    <location>
        <begin position="51"/>
        <end position="70"/>
    </location>
</feature>
<name>A0A1T5B142_9SPHN</name>
<keyword evidence="5 9" id="KW-0812">Transmembrane</keyword>